<dbReference type="Pfam" id="PF00270">
    <property type="entry name" value="DEAD"/>
    <property type="match status" value="1"/>
</dbReference>
<keyword evidence="3" id="KW-1185">Reference proteome</keyword>
<proteinExistence type="predicted"/>
<dbReference type="InterPro" id="IPR011545">
    <property type="entry name" value="DEAD/DEAH_box_helicase_dom"/>
</dbReference>
<dbReference type="PROSITE" id="PS51192">
    <property type="entry name" value="HELICASE_ATP_BIND_1"/>
    <property type="match status" value="1"/>
</dbReference>
<dbReference type="Gene3D" id="3.40.50.300">
    <property type="entry name" value="P-loop containing nucleotide triphosphate hydrolases"/>
    <property type="match status" value="1"/>
</dbReference>
<feature type="domain" description="Helicase ATP-binding" evidence="1">
    <location>
        <begin position="31"/>
        <end position="212"/>
    </location>
</feature>
<organism evidence="2 3">
    <name type="scientific">Pseudolactococcus hodotermopsidis</name>
    <dbReference type="NCBI Taxonomy" id="2709157"/>
    <lineage>
        <taxon>Bacteria</taxon>
        <taxon>Bacillati</taxon>
        <taxon>Bacillota</taxon>
        <taxon>Bacilli</taxon>
        <taxon>Lactobacillales</taxon>
        <taxon>Streptococcaceae</taxon>
        <taxon>Pseudolactococcus</taxon>
    </lineage>
</organism>
<comment type="caution">
    <text evidence="2">The sequence shown here is derived from an EMBL/GenBank/DDBJ whole genome shotgun (WGS) entry which is preliminary data.</text>
</comment>
<protein>
    <recommendedName>
        <fullName evidence="1">Helicase ATP-binding domain-containing protein</fullName>
    </recommendedName>
</protein>
<evidence type="ECO:0000313" key="2">
    <source>
        <dbReference type="EMBL" id="GFH42290.1"/>
    </source>
</evidence>
<dbReference type="GO" id="GO:0003676">
    <property type="term" value="F:nucleic acid binding"/>
    <property type="evidence" value="ECO:0007669"/>
    <property type="project" value="InterPro"/>
</dbReference>
<accession>A0A6A0BA12</accession>
<dbReference type="AlphaFoldDB" id="A0A6A0BA12"/>
<reference evidence="2 3" key="1">
    <citation type="submission" date="2020-02" db="EMBL/GenBank/DDBJ databases">
        <title>Draft genome sequence of Lactococcus sp. Hs30E4-3.</title>
        <authorList>
            <person name="Noda S."/>
            <person name="Yuki M."/>
            <person name="Ohkuma M."/>
        </authorList>
    </citation>
    <scope>NUCLEOTIDE SEQUENCE [LARGE SCALE GENOMIC DNA]</scope>
    <source>
        <strain evidence="2 3">Hs30E4-3</strain>
    </source>
</reference>
<dbReference type="SUPFAM" id="SSF52540">
    <property type="entry name" value="P-loop containing nucleoside triphosphate hydrolases"/>
    <property type="match status" value="1"/>
</dbReference>
<dbReference type="InterPro" id="IPR014001">
    <property type="entry name" value="Helicase_ATP-bd"/>
</dbReference>
<dbReference type="InterPro" id="IPR027417">
    <property type="entry name" value="P-loop_NTPase"/>
</dbReference>
<evidence type="ECO:0000259" key="1">
    <source>
        <dbReference type="PROSITE" id="PS51192"/>
    </source>
</evidence>
<gene>
    <name evidence="2" type="ORF">Hs30E_08410</name>
</gene>
<evidence type="ECO:0000313" key="3">
    <source>
        <dbReference type="Proteomes" id="UP000480303"/>
    </source>
</evidence>
<dbReference type="GO" id="GO:0005524">
    <property type="term" value="F:ATP binding"/>
    <property type="evidence" value="ECO:0007669"/>
    <property type="project" value="InterPro"/>
</dbReference>
<dbReference type="SMART" id="SM00487">
    <property type="entry name" value="DEXDc"/>
    <property type="match status" value="1"/>
</dbReference>
<name>A0A6A0BA12_9LACT</name>
<dbReference type="Proteomes" id="UP000480303">
    <property type="component" value="Unassembled WGS sequence"/>
</dbReference>
<dbReference type="EMBL" id="BLLI01000018">
    <property type="protein sequence ID" value="GFH42290.1"/>
    <property type="molecule type" value="Genomic_DNA"/>
</dbReference>
<sequence>MLDNLFEIKYDTTGTSVKTNNLGMREMQERVYQRRNSQYLLVKAPPASGKSRALMFVALDKLHHQGIKKVIIAVPERSIGKSFRNTKLSENGYFWDWHVKPENNLTINGTDKSKVKQFVDFMRSTDSNDNILISTHATLRFAFEKLDDSVFDETLVAIDEFHHVSRDDNSVLGNALRSILTNSSAHILAMTGSYFRGDETPILEAADEIKFDKITYTYYEQLEGYQYLKSFAMGYSFYRGRYTEALDDVIDTNKKMIIHIPNVNSGESTKDKYDEVARVIDTIGNVEETNENNIRLVPKPSLFQN</sequence>